<reference evidence="1 2" key="1">
    <citation type="journal article" date="2001" name="J. Bacteriol.">
        <title>Genome sequence and comparative analysis of the solvent-producing bacterium Clostridium acetobutylicum.</title>
        <authorList>
            <person name="Nolling J."/>
            <person name="Breton G."/>
            <person name="Omelchenko M.V."/>
            <person name="Makarova K.S."/>
            <person name="Zeng Q."/>
            <person name="Gibson R."/>
            <person name="Lee H.M."/>
            <person name="Dubois J."/>
            <person name="Qiu D."/>
            <person name="Hitti J."/>
            <person name="Wolf Y.I."/>
            <person name="Tatusov R.L."/>
            <person name="Sabathe F."/>
            <person name="Doucette-Stamm L."/>
            <person name="Soucaille P."/>
            <person name="Daly M.J."/>
            <person name="Bennett G.N."/>
            <person name="Koonin E.V."/>
            <person name="Smith D.R."/>
        </authorList>
    </citation>
    <scope>NUCLEOTIDE SEQUENCE [LARGE SCALE GENOMIC DNA]</scope>
    <source>
        <strain evidence="2">ATCC 824 / DSM 792 / JCM 1419 / LMG 5710 / VKM B-1787</strain>
    </source>
</reference>
<dbReference type="AlphaFoldDB" id="Q97H72"/>
<dbReference type="Proteomes" id="UP000000814">
    <property type="component" value="Chromosome"/>
</dbReference>
<organism evidence="1 2">
    <name type="scientific">Clostridium acetobutylicum (strain ATCC 824 / DSM 792 / JCM 1419 / IAM 19013 / LMG 5710 / NBRC 13948 / NRRL B-527 / VKM B-1787 / 2291 / W)</name>
    <dbReference type="NCBI Taxonomy" id="272562"/>
    <lineage>
        <taxon>Bacteria</taxon>
        <taxon>Bacillati</taxon>
        <taxon>Bacillota</taxon>
        <taxon>Clostridia</taxon>
        <taxon>Eubacteriales</taxon>
        <taxon>Clostridiaceae</taxon>
        <taxon>Clostridium</taxon>
    </lineage>
</organism>
<dbReference type="STRING" id="272562.CA_C2141"/>
<dbReference type="OrthoDB" id="1757485at2"/>
<dbReference type="KEGG" id="cac:CA_C2141"/>
<dbReference type="HOGENOM" id="CLU_207726_1_0_9"/>
<dbReference type="PATRIC" id="fig|272562.8.peg.2343"/>
<keyword evidence="2" id="KW-1185">Reference proteome</keyword>
<protein>
    <submittedName>
        <fullName evidence="1">Uncharacterized protein</fullName>
    </submittedName>
</protein>
<accession>Q97H72</accession>
<sequence>MLISTLFMYTVKINNSMSKGEIEQKAYSYGMKYPIDMKVSK</sequence>
<gene>
    <name evidence="1" type="ordered locus">CA_C2141</name>
</gene>
<proteinExistence type="predicted"/>
<dbReference type="EMBL" id="AE001437">
    <property type="protein sequence ID" value="AAK80099.1"/>
    <property type="molecule type" value="Genomic_DNA"/>
</dbReference>
<name>Q97H72_CLOAB</name>
<evidence type="ECO:0000313" key="2">
    <source>
        <dbReference type="Proteomes" id="UP000000814"/>
    </source>
</evidence>
<evidence type="ECO:0000313" key="1">
    <source>
        <dbReference type="EMBL" id="AAK80099.1"/>
    </source>
</evidence>
<dbReference type="PIR" id="H97163">
    <property type="entry name" value="H97163"/>
</dbReference>